<dbReference type="RefSeq" id="WP_097011261.1">
    <property type="nucleotide sequence ID" value="NZ_LT907975.1"/>
</dbReference>
<dbReference type="Pfam" id="PF08349">
    <property type="entry name" value="DUF1722"/>
    <property type="match status" value="1"/>
</dbReference>
<dbReference type="Proteomes" id="UP000219215">
    <property type="component" value="Chromosome DPRO"/>
</dbReference>
<keyword evidence="3" id="KW-1185">Reference proteome</keyword>
<organism evidence="2 3">
    <name type="scientific">Pseudodesulfovibrio profundus</name>
    <dbReference type="NCBI Taxonomy" id="57320"/>
    <lineage>
        <taxon>Bacteria</taxon>
        <taxon>Pseudomonadati</taxon>
        <taxon>Thermodesulfobacteriota</taxon>
        <taxon>Desulfovibrionia</taxon>
        <taxon>Desulfovibrionales</taxon>
        <taxon>Desulfovibrionaceae</taxon>
    </lineage>
</organism>
<dbReference type="Pfam" id="PF04463">
    <property type="entry name" value="2-thiour_desulf"/>
    <property type="match status" value="1"/>
</dbReference>
<sequence length="316" mass="36162">MSLPIKIGISACLLGEKVCRDGGHARDLHAAEELAKYVEFVPLCPELACGMGIPREEVRQIDCAGDIRLIGRDSGEDWTQRMDRWCHKVLPDLESEHLDGFILKSDSNSCGLQRATIHSTIGKPARRGTGYFTRKLVEHFPLLPIETASRLTNPIARENFVRRVFILSRWRDMLNKGMQIGNLVDFHTRHKLIIRAHDLKGYRQLCRLLGESSVFNVDEIFDTYATLLFQSLKLKATPRKNADVLMHAISYLKQELDKGDKQDLTAQINAYKARKIPLLIPVTLINHFARKHDKQYLLQQLFFNPDSTELKLLNHL</sequence>
<accession>A0A2C8F6X5</accession>
<dbReference type="OrthoDB" id="495783at2"/>
<dbReference type="PANTHER" id="PTHR30087:SF0">
    <property type="entry name" value="INNER MEMBRANE PROTEIN"/>
    <property type="match status" value="1"/>
</dbReference>
<feature type="domain" description="DUF1722" evidence="1">
    <location>
        <begin position="191"/>
        <end position="305"/>
    </location>
</feature>
<gene>
    <name evidence="2" type="ORF">DPRO_1251</name>
</gene>
<protein>
    <recommendedName>
        <fullName evidence="1">DUF1722 domain-containing protein</fullName>
    </recommendedName>
</protein>
<evidence type="ECO:0000313" key="3">
    <source>
        <dbReference type="Proteomes" id="UP000219215"/>
    </source>
</evidence>
<reference evidence="3" key="1">
    <citation type="submission" date="2017-09" db="EMBL/GenBank/DDBJ databases">
        <authorList>
            <person name="Regsiter A."/>
            <person name="William W."/>
        </authorList>
    </citation>
    <scope>NUCLEOTIDE SEQUENCE [LARGE SCALE GENOMIC DNA]</scope>
    <source>
        <strain evidence="3">500-1</strain>
    </source>
</reference>
<name>A0A2C8F6X5_9BACT</name>
<dbReference type="InterPro" id="IPR007553">
    <property type="entry name" value="2-thiour_desulf"/>
</dbReference>
<evidence type="ECO:0000313" key="2">
    <source>
        <dbReference type="EMBL" id="SOB58138.1"/>
    </source>
</evidence>
<dbReference type="PANTHER" id="PTHR30087">
    <property type="entry name" value="INNER MEMBRANE PROTEIN"/>
    <property type="match status" value="1"/>
</dbReference>
<dbReference type="KEGG" id="pprf:DPRO_1251"/>
<evidence type="ECO:0000259" key="1">
    <source>
        <dbReference type="Pfam" id="PF08349"/>
    </source>
</evidence>
<dbReference type="AlphaFoldDB" id="A0A2C8F6X5"/>
<proteinExistence type="predicted"/>
<dbReference type="EMBL" id="LT907975">
    <property type="protein sequence ID" value="SOB58138.1"/>
    <property type="molecule type" value="Genomic_DNA"/>
</dbReference>
<dbReference type="InterPro" id="IPR013560">
    <property type="entry name" value="DUF1722"/>
</dbReference>